<dbReference type="RefSeq" id="WP_246329726.1">
    <property type="nucleotide sequence ID" value="NZ_BLXZ01000002.1"/>
</dbReference>
<proteinExistence type="predicted"/>
<feature type="transmembrane region" description="Helical" evidence="1">
    <location>
        <begin position="125"/>
        <end position="144"/>
    </location>
</feature>
<feature type="transmembrane region" description="Helical" evidence="1">
    <location>
        <begin position="40"/>
        <end position="64"/>
    </location>
</feature>
<name>A0A6V8N568_9BACT</name>
<dbReference type="AlphaFoldDB" id="A0A6V8N568"/>
<keyword evidence="1" id="KW-0812">Transmembrane</keyword>
<protein>
    <submittedName>
        <fullName evidence="2">Uncharacterized protein</fullName>
    </submittedName>
</protein>
<keyword evidence="1" id="KW-0472">Membrane</keyword>
<dbReference type="Proteomes" id="UP000587586">
    <property type="component" value="Unassembled WGS sequence"/>
</dbReference>
<feature type="transmembrane region" description="Helical" evidence="1">
    <location>
        <begin position="156"/>
        <end position="177"/>
    </location>
</feature>
<feature type="transmembrane region" description="Helical" evidence="1">
    <location>
        <begin position="97"/>
        <end position="118"/>
    </location>
</feature>
<evidence type="ECO:0000256" key="1">
    <source>
        <dbReference type="SAM" id="Phobius"/>
    </source>
</evidence>
<evidence type="ECO:0000313" key="2">
    <source>
        <dbReference type="EMBL" id="GFO67712.1"/>
    </source>
</evidence>
<dbReference type="EMBL" id="BLXZ01000002">
    <property type="protein sequence ID" value="GFO67712.1"/>
    <property type="molecule type" value="Genomic_DNA"/>
</dbReference>
<comment type="caution">
    <text evidence="2">The sequence shown here is derived from an EMBL/GenBank/DDBJ whole genome shotgun (WGS) entry which is preliminary data.</text>
</comment>
<sequence length="178" mass="19373">MSAVPVHEFLLQGKPWYHFTGVLLVITLAVLQARVGRAGAFWLILWALPGTVLHELAHLVVALVTGGRPVGFSIVPHREPGRGGWRLGSVTISRPHAISALPSALAPLTLNLVAYYLFCNWGRWFTADFGHTLLMYAAIYLFSYSSIPSGQDIKVALSNPLGVGLYTIVAGSVWLVLR</sequence>
<keyword evidence="3" id="KW-1185">Reference proteome</keyword>
<feature type="transmembrane region" description="Helical" evidence="1">
    <location>
        <begin position="16"/>
        <end position="33"/>
    </location>
</feature>
<reference evidence="3" key="1">
    <citation type="submission" date="2020-06" db="EMBL/GenBank/DDBJ databases">
        <title>Draft genomic sequecing of Geomonas sp. Red745.</title>
        <authorList>
            <person name="Itoh H."/>
            <person name="Xu Z.X."/>
            <person name="Ushijima N."/>
            <person name="Masuda Y."/>
            <person name="Shiratori Y."/>
            <person name="Senoo K."/>
        </authorList>
    </citation>
    <scope>NUCLEOTIDE SEQUENCE [LARGE SCALE GENOMIC DNA]</scope>
    <source>
        <strain evidence="3">Red745</strain>
    </source>
</reference>
<keyword evidence="1" id="KW-1133">Transmembrane helix</keyword>
<gene>
    <name evidence="2" type="ORF">GMLC_12910</name>
</gene>
<organism evidence="2 3">
    <name type="scientific">Geomonas limicola</name>
    <dbReference type="NCBI Taxonomy" id="2740186"/>
    <lineage>
        <taxon>Bacteria</taxon>
        <taxon>Pseudomonadati</taxon>
        <taxon>Thermodesulfobacteriota</taxon>
        <taxon>Desulfuromonadia</taxon>
        <taxon>Geobacterales</taxon>
        <taxon>Geobacteraceae</taxon>
        <taxon>Geomonas</taxon>
    </lineage>
</organism>
<evidence type="ECO:0000313" key="3">
    <source>
        <dbReference type="Proteomes" id="UP000587586"/>
    </source>
</evidence>
<accession>A0A6V8N568</accession>